<evidence type="ECO:0000313" key="5">
    <source>
        <dbReference type="EMBL" id="RID43916.1"/>
    </source>
</evidence>
<keyword evidence="1" id="KW-0813">Transport</keyword>
<evidence type="ECO:0000259" key="4">
    <source>
        <dbReference type="Pfam" id="PF23020"/>
    </source>
</evidence>
<evidence type="ECO:0000256" key="3">
    <source>
        <dbReference type="SAM" id="Phobius"/>
    </source>
</evidence>
<comment type="similarity">
    <text evidence="1">Belongs to the peroxin-14 family.</text>
</comment>
<dbReference type="PANTHER" id="PTHR23058">
    <property type="entry name" value="PEROXISOMAL MEMBRANE PROTEIN PEX14"/>
    <property type="match status" value="1"/>
</dbReference>
<comment type="subcellular location">
    <subcellularLocation>
        <location evidence="1">Peroxisome membrane</location>
    </subcellularLocation>
</comment>
<proteinExistence type="inferred from homology"/>
<comment type="function">
    <text evidence="1">Component of the PEX13-PEX14 docking complex, a translocon channel that specifically mediates the import of peroxisomal cargo proteins bound to PEX5 receptor. The PEX13-PEX14 docking complex forms a large import pore which can be opened to a diameter of about 9 nm. Mechanistically, PEX5 receptor along with cargo proteins associates with the PEX14 subunit of the PEX13-PEX14 docking complex in the cytosol, leading to the insertion of the receptor into the organelle membrane with the concomitant translocation of the cargo into the peroxisome matrix.</text>
</comment>
<dbReference type="GO" id="GO:0016560">
    <property type="term" value="P:protein import into peroxisome matrix, docking"/>
    <property type="evidence" value="ECO:0007669"/>
    <property type="project" value="UniProtKB-UniRule"/>
</dbReference>
<dbReference type="Pfam" id="PF23020">
    <property type="entry name" value="PEX14-like_2nd"/>
    <property type="match status" value="1"/>
</dbReference>
<feature type="domain" description="Peroxisomal membrane protein PEX14 central plants" evidence="4">
    <location>
        <begin position="60"/>
        <end position="179"/>
    </location>
</feature>
<protein>
    <recommendedName>
        <fullName evidence="1">Peroxisomal membrane protein PEX14</fullName>
    </recommendedName>
    <alternativeName>
        <fullName evidence="1">Peroxin-14</fullName>
    </alternativeName>
</protein>
<gene>
    <name evidence="5" type="ORF">BRARA_I00750</name>
</gene>
<dbReference type="GO" id="GO:0005778">
    <property type="term" value="C:peroxisomal membrane"/>
    <property type="evidence" value="ECO:0007669"/>
    <property type="project" value="UniProtKB-SubCell"/>
</dbReference>
<evidence type="ECO:0000256" key="1">
    <source>
        <dbReference type="RuleBase" id="RU367032"/>
    </source>
</evidence>
<dbReference type="InterPro" id="IPR025655">
    <property type="entry name" value="PEX14"/>
</dbReference>
<keyword evidence="1 3" id="KW-0472">Membrane</keyword>
<feature type="compositionally biased region" description="Low complexity" evidence="2">
    <location>
        <begin position="222"/>
        <end position="236"/>
    </location>
</feature>
<dbReference type="InterPro" id="IPR054154">
    <property type="entry name" value="PEX14-like_M_plants"/>
</dbReference>
<organism evidence="5 6">
    <name type="scientific">Brassica campestris</name>
    <name type="common">Field mustard</name>
    <dbReference type="NCBI Taxonomy" id="3711"/>
    <lineage>
        <taxon>Eukaryota</taxon>
        <taxon>Viridiplantae</taxon>
        <taxon>Streptophyta</taxon>
        <taxon>Embryophyta</taxon>
        <taxon>Tracheophyta</taxon>
        <taxon>Spermatophyta</taxon>
        <taxon>Magnoliopsida</taxon>
        <taxon>eudicotyledons</taxon>
        <taxon>Gunneridae</taxon>
        <taxon>Pentapetalae</taxon>
        <taxon>rosids</taxon>
        <taxon>malvids</taxon>
        <taxon>Brassicales</taxon>
        <taxon>Brassicaceae</taxon>
        <taxon>Brassiceae</taxon>
        <taxon>Brassica</taxon>
    </lineage>
</organism>
<dbReference type="AlphaFoldDB" id="A0A397Y0A0"/>
<reference evidence="5 6" key="1">
    <citation type="submission" date="2018-06" db="EMBL/GenBank/DDBJ databases">
        <title>WGS assembly of Brassica rapa FPsc.</title>
        <authorList>
            <person name="Bowman J."/>
            <person name="Kohchi T."/>
            <person name="Yamato K."/>
            <person name="Jenkins J."/>
            <person name="Shu S."/>
            <person name="Ishizaki K."/>
            <person name="Yamaoka S."/>
            <person name="Nishihama R."/>
            <person name="Nakamura Y."/>
            <person name="Berger F."/>
            <person name="Adam C."/>
            <person name="Aki S."/>
            <person name="Althoff F."/>
            <person name="Araki T."/>
            <person name="Arteaga-Vazquez M."/>
            <person name="Balasubrmanian S."/>
            <person name="Bauer D."/>
            <person name="Boehm C."/>
            <person name="Briginshaw L."/>
            <person name="Caballero-Perez J."/>
            <person name="Catarino B."/>
            <person name="Chen F."/>
            <person name="Chiyoda S."/>
            <person name="Chovatia M."/>
            <person name="Davies K."/>
            <person name="Delmans M."/>
            <person name="Demura T."/>
            <person name="Dierschke T."/>
            <person name="Dolan L."/>
            <person name="Dorantes-Acosta A."/>
            <person name="Eklund D."/>
            <person name="Florent S."/>
            <person name="Flores-Sandoval E."/>
            <person name="Fujiyama A."/>
            <person name="Fukuzawa H."/>
            <person name="Galik B."/>
            <person name="Grimanelli D."/>
            <person name="Grimwood J."/>
            <person name="Grossniklaus U."/>
            <person name="Hamada T."/>
            <person name="Haseloff J."/>
            <person name="Hetherington A."/>
            <person name="Higo A."/>
            <person name="Hirakawa Y."/>
            <person name="Hundley H."/>
            <person name="Ikeda Y."/>
            <person name="Inoue K."/>
            <person name="Inoue S."/>
            <person name="Ishida S."/>
            <person name="Jia Q."/>
            <person name="Kakita M."/>
            <person name="Kanazawa T."/>
            <person name="Kawai Y."/>
            <person name="Kawashima T."/>
            <person name="Kennedy M."/>
            <person name="Kinose K."/>
            <person name="Kinoshita T."/>
            <person name="Kohara Y."/>
            <person name="Koide E."/>
            <person name="Komatsu K."/>
            <person name="Kopischke S."/>
            <person name="Kubo M."/>
            <person name="Kyozuka J."/>
            <person name="Lagercrantz U."/>
            <person name="Lin S."/>
            <person name="Lindquist E."/>
            <person name="Lipzen A."/>
            <person name="Lu C."/>
            <person name="Luna E."/>
            <person name="Martienssen R."/>
            <person name="Minamino N."/>
            <person name="Mizutani M."/>
            <person name="Mizutani M."/>
            <person name="Mochizuki N."/>
            <person name="Monte I."/>
            <person name="Mosher R."/>
            <person name="Nagasaki H."/>
            <person name="Nakagami H."/>
            <person name="Naramoto S."/>
            <person name="Nishitani K."/>
            <person name="Ohtani M."/>
            <person name="Okamoto T."/>
            <person name="Okumura M."/>
            <person name="Phillips J."/>
            <person name="Pollak B."/>
            <person name="Reinders A."/>
            <person name="Roevekamp M."/>
            <person name="Sano R."/>
            <person name="Sawa S."/>
            <person name="Schmid M."/>
            <person name="Shirakawa M."/>
            <person name="Solano R."/>
            <person name="Spunde A."/>
            <person name="Suetsugu N."/>
            <person name="Sugano S."/>
            <person name="Sugiyama A."/>
            <person name="Sun R."/>
            <person name="Suzuki Y."/>
            <person name="Takenaka M."/>
            <person name="Takezawa D."/>
            <person name="Tomogane H."/>
            <person name="Tsuzuki M."/>
            <person name="Ueda T."/>
            <person name="Umeda M."/>
            <person name="Ward J."/>
            <person name="Watanabe Y."/>
            <person name="Yazaki K."/>
            <person name="Yokoyama R."/>
            <person name="Yoshitake Y."/>
            <person name="Yotsui I."/>
            <person name="Zachgo S."/>
            <person name="Schmutz J."/>
        </authorList>
    </citation>
    <scope>NUCLEOTIDE SEQUENCE [LARGE SCALE GENOMIC DNA]</scope>
    <source>
        <strain evidence="6">cv. B-3</strain>
    </source>
</reference>
<evidence type="ECO:0000256" key="2">
    <source>
        <dbReference type="SAM" id="MobiDB-lite"/>
    </source>
</evidence>
<feature type="compositionally biased region" description="Basic and acidic residues" evidence="2">
    <location>
        <begin position="1"/>
        <end position="17"/>
    </location>
</feature>
<dbReference type="EMBL" id="CM010636">
    <property type="protein sequence ID" value="RID43916.1"/>
    <property type="molecule type" value="Genomic_DNA"/>
</dbReference>
<sequence length="260" mass="28596">RKGLTKEEIDEAFRRVPDPSPSEQTAVTSQDGQQAVQGQIQAVQHAPAPVVMIPPPSLRSRFRWYHAVLAVGVLAASGAGTAVFVKRSLIPRLKSWVRKIMLEEESDPLEKADAKPSLAEEAVAAAKAASAAASDVARVSQEMMKTKSEERKNFEELMQLLGVQVQEMKSLSNNIRYLERNSNNLPKVYSANQEVYSGLVKTPAERRPYANGSNVDYDTRSARSTSPPAPPADSSQPPHPKSYMDIMSMIQRGEKPSNIR</sequence>
<dbReference type="Proteomes" id="UP000264353">
    <property type="component" value="Chromosome A9"/>
</dbReference>
<accession>A0A397Y0A0</accession>
<keyword evidence="3" id="KW-1133">Transmembrane helix</keyword>
<keyword evidence="1" id="KW-0653">Protein transport</keyword>
<feature type="region of interest" description="Disordered" evidence="2">
    <location>
        <begin position="202"/>
        <end position="260"/>
    </location>
</feature>
<dbReference type="PANTHER" id="PTHR23058:SF15">
    <property type="entry name" value="PEROXISOMAL MEMBRANE PROTEIN PEX14"/>
    <property type="match status" value="1"/>
</dbReference>
<feature type="transmembrane region" description="Helical" evidence="3">
    <location>
        <begin position="64"/>
        <end position="85"/>
    </location>
</feature>
<evidence type="ECO:0000313" key="6">
    <source>
        <dbReference type="Proteomes" id="UP000264353"/>
    </source>
</evidence>
<keyword evidence="1" id="KW-0576">Peroxisome</keyword>
<feature type="non-terminal residue" evidence="5">
    <location>
        <position position="260"/>
    </location>
</feature>
<keyword evidence="3" id="KW-0812">Transmembrane</keyword>
<feature type="non-terminal residue" evidence="5">
    <location>
        <position position="1"/>
    </location>
</feature>
<name>A0A397Y0A0_BRACM</name>
<feature type="region of interest" description="Disordered" evidence="2">
    <location>
        <begin position="1"/>
        <end position="33"/>
    </location>
</feature>